<gene>
    <name evidence="2" type="ORF">PHAECO_LOCUS3723</name>
</gene>
<dbReference type="EMBL" id="OU896719">
    <property type="protein sequence ID" value="CAG9815997.1"/>
    <property type="molecule type" value="Genomic_DNA"/>
</dbReference>
<proteinExistence type="predicted"/>
<dbReference type="PANTHER" id="PTHR37445">
    <property type="entry name" value="PROTEIN CBG24663"/>
    <property type="match status" value="1"/>
</dbReference>
<dbReference type="PANTHER" id="PTHR37445:SF3">
    <property type="entry name" value="ZINC FINGER PHD-TYPE DOMAIN-CONTAINING PROTEIN"/>
    <property type="match status" value="1"/>
</dbReference>
<organism evidence="2 3">
    <name type="scientific">Phaedon cochleariae</name>
    <name type="common">Mustard beetle</name>
    <dbReference type="NCBI Taxonomy" id="80249"/>
    <lineage>
        <taxon>Eukaryota</taxon>
        <taxon>Metazoa</taxon>
        <taxon>Ecdysozoa</taxon>
        <taxon>Arthropoda</taxon>
        <taxon>Hexapoda</taxon>
        <taxon>Insecta</taxon>
        <taxon>Pterygota</taxon>
        <taxon>Neoptera</taxon>
        <taxon>Endopterygota</taxon>
        <taxon>Coleoptera</taxon>
        <taxon>Polyphaga</taxon>
        <taxon>Cucujiformia</taxon>
        <taxon>Chrysomeloidea</taxon>
        <taxon>Chrysomelidae</taxon>
        <taxon>Chrysomelinae</taxon>
        <taxon>Chrysomelini</taxon>
        <taxon>Phaedon</taxon>
    </lineage>
</organism>
<reference evidence="2" key="1">
    <citation type="submission" date="2022-01" db="EMBL/GenBank/DDBJ databases">
        <authorList>
            <person name="King R."/>
        </authorList>
    </citation>
    <scope>NUCLEOTIDE SEQUENCE</scope>
</reference>
<feature type="coiled-coil region" evidence="1">
    <location>
        <begin position="36"/>
        <end position="70"/>
    </location>
</feature>
<sequence>MSGTRNKMELQNLIKKTINELFTSKEFISQITKTITDKIEQKMKRLEDNVKSMEDKINGLEQKMADFEQMEKINNICILYGMSEQTDEDLNSRLLHIFNQNCGIPIEKEDIRTAFRKGKQGSNDKPRPVILKFLYYGQKFLVMKNVGKLRGQKIFVAEDLIKIRKTLLLEAKAAFGEREVWTFKGRIYVKLNGSKVNIKDISDIIKYSQNK</sequence>
<evidence type="ECO:0000313" key="2">
    <source>
        <dbReference type="EMBL" id="CAG9815997.1"/>
    </source>
</evidence>
<accession>A0A9N9X1M4</accession>
<protein>
    <submittedName>
        <fullName evidence="2">Uncharacterized protein</fullName>
    </submittedName>
</protein>
<reference evidence="2" key="2">
    <citation type="submission" date="2022-10" db="EMBL/GenBank/DDBJ databases">
        <authorList>
            <consortium name="ENA_rothamsted_submissions"/>
            <consortium name="culmorum"/>
            <person name="King R."/>
        </authorList>
    </citation>
    <scope>NUCLEOTIDE SEQUENCE</scope>
</reference>
<evidence type="ECO:0000313" key="3">
    <source>
        <dbReference type="Proteomes" id="UP001153737"/>
    </source>
</evidence>
<dbReference type="AlphaFoldDB" id="A0A9N9X1M4"/>
<evidence type="ECO:0000256" key="1">
    <source>
        <dbReference type="SAM" id="Coils"/>
    </source>
</evidence>
<dbReference type="Gene3D" id="1.20.5.170">
    <property type="match status" value="1"/>
</dbReference>
<name>A0A9N9X1M4_PHACE</name>
<dbReference type="Gene3D" id="3.30.70.1820">
    <property type="entry name" value="L1 transposable element, RRM domain"/>
    <property type="match status" value="1"/>
</dbReference>
<keyword evidence="3" id="KW-1185">Reference proteome</keyword>
<dbReference type="Proteomes" id="UP001153737">
    <property type="component" value="Chromosome 13"/>
</dbReference>
<keyword evidence="1" id="KW-0175">Coiled coil</keyword>
<dbReference type="OrthoDB" id="6707103at2759"/>